<feature type="transmembrane region" description="Helical" evidence="2">
    <location>
        <begin position="41"/>
        <end position="63"/>
    </location>
</feature>
<keyword evidence="2" id="KW-1133">Transmembrane helix</keyword>
<dbReference type="Proteomes" id="UP000622797">
    <property type="component" value="Unassembled WGS sequence"/>
</dbReference>
<accession>A0A8H4TRP7</accession>
<sequence>MDPHSYLPFSFTRLSWPPIRRSPNVDDSPWEDHHTSKADRIVTTGIVCGIAALFAIPVVWYLIARCIRAKRSRAKAKDAEQGVEMVQNTMPTKNSNENGYSLLYISPSLTRLTSNSPNSPMAPFTIHQRTPIPETYSLPLLITLISIPCLSFIFVLILTMSRSPWQKIPSDEESTLERGMLVEVVRIHKDGKQVYSRDSAPMDKRLYDHPSFVTEQKFVPETEKSEEPVETNKKPQIKTNTGLSAKPGKSLLDALDMDDFEDIPLSPKPEQKPIRELRAELAEGMYEVEQDWYKK</sequence>
<keyword evidence="2" id="KW-0812">Transmembrane</keyword>
<organism evidence="3 4">
    <name type="scientific">Fusarium sarcochroum</name>
    <dbReference type="NCBI Taxonomy" id="1208366"/>
    <lineage>
        <taxon>Eukaryota</taxon>
        <taxon>Fungi</taxon>
        <taxon>Dikarya</taxon>
        <taxon>Ascomycota</taxon>
        <taxon>Pezizomycotina</taxon>
        <taxon>Sordariomycetes</taxon>
        <taxon>Hypocreomycetidae</taxon>
        <taxon>Hypocreales</taxon>
        <taxon>Nectriaceae</taxon>
        <taxon>Fusarium</taxon>
        <taxon>Fusarium lateritium species complex</taxon>
    </lineage>
</organism>
<evidence type="ECO:0000256" key="1">
    <source>
        <dbReference type="SAM" id="MobiDB-lite"/>
    </source>
</evidence>
<evidence type="ECO:0000256" key="2">
    <source>
        <dbReference type="SAM" id="Phobius"/>
    </source>
</evidence>
<keyword evidence="4" id="KW-1185">Reference proteome</keyword>
<comment type="caution">
    <text evidence="3">The sequence shown here is derived from an EMBL/GenBank/DDBJ whole genome shotgun (WGS) entry which is preliminary data.</text>
</comment>
<reference evidence="3" key="2">
    <citation type="submission" date="2020-05" db="EMBL/GenBank/DDBJ databases">
        <authorList>
            <person name="Kim H.-S."/>
            <person name="Proctor R.H."/>
            <person name="Brown D.W."/>
        </authorList>
    </citation>
    <scope>NUCLEOTIDE SEQUENCE</scope>
    <source>
        <strain evidence="3">NRRL 20472</strain>
    </source>
</reference>
<feature type="compositionally biased region" description="Basic and acidic residues" evidence="1">
    <location>
        <begin position="220"/>
        <end position="233"/>
    </location>
</feature>
<name>A0A8H4TRP7_9HYPO</name>
<protein>
    <submittedName>
        <fullName evidence="3">Uncharacterized protein</fullName>
    </submittedName>
</protein>
<evidence type="ECO:0000313" key="4">
    <source>
        <dbReference type="Proteomes" id="UP000622797"/>
    </source>
</evidence>
<reference evidence="3" key="1">
    <citation type="journal article" date="2020" name="BMC Genomics">
        <title>Correction to: Identification and distribution of gene clusters required for synthesis of sphingolipid metabolism inhibitors in diverse species of the filamentous fungus Fusarium.</title>
        <authorList>
            <person name="Kim H.S."/>
            <person name="Lohmar J.M."/>
            <person name="Busman M."/>
            <person name="Brown D.W."/>
            <person name="Naumann T.A."/>
            <person name="Divon H.H."/>
            <person name="Lysoe E."/>
            <person name="Uhlig S."/>
            <person name="Proctor R.H."/>
        </authorList>
    </citation>
    <scope>NUCLEOTIDE SEQUENCE</scope>
    <source>
        <strain evidence="3">NRRL 20472</strain>
    </source>
</reference>
<feature type="region of interest" description="Disordered" evidence="1">
    <location>
        <begin position="220"/>
        <end position="249"/>
    </location>
</feature>
<proteinExistence type="predicted"/>
<dbReference type="EMBL" id="JABEXW010000513">
    <property type="protein sequence ID" value="KAF4962901.1"/>
    <property type="molecule type" value="Genomic_DNA"/>
</dbReference>
<dbReference type="AlphaFoldDB" id="A0A8H4TRP7"/>
<keyword evidence="2" id="KW-0472">Membrane</keyword>
<feature type="transmembrane region" description="Helical" evidence="2">
    <location>
        <begin position="138"/>
        <end position="160"/>
    </location>
</feature>
<evidence type="ECO:0000313" key="3">
    <source>
        <dbReference type="EMBL" id="KAF4962901.1"/>
    </source>
</evidence>
<gene>
    <name evidence="3" type="ORF">FSARC_9057</name>
</gene>
<dbReference type="OrthoDB" id="5006364at2759"/>